<evidence type="ECO:0000313" key="5">
    <source>
        <dbReference type="Proteomes" id="UP000182544"/>
    </source>
</evidence>
<dbReference type="Gene3D" id="1.25.40.10">
    <property type="entry name" value="Tetratricopeptide repeat domain"/>
    <property type="match status" value="1"/>
</dbReference>
<keyword evidence="2 3" id="KW-0802">TPR repeat</keyword>
<dbReference type="STRING" id="369401.SAMN05428642_102812"/>
<dbReference type="InterPro" id="IPR011990">
    <property type="entry name" value="TPR-like_helical_dom_sf"/>
</dbReference>
<dbReference type="AlphaFoldDB" id="A0A1K2ILN9"/>
<dbReference type="PANTHER" id="PTHR44858">
    <property type="entry name" value="TETRATRICOPEPTIDE REPEAT PROTEIN 6"/>
    <property type="match status" value="1"/>
</dbReference>
<gene>
    <name evidence="4" type="ORF">SAMN05428642_102812</name>
</gene>
<reference evidence="4 5" key="1">
    <citation type="submission" date="2016-10" db="EMBL/GenBank/DDBJ databases">
        <authorList>
            <person name="de Groot N.N."/>
        </authorList>
    </citation>
    <scope>NUCLEOTIDE SEQUENCE [LARGE SCALE GENOMIC DNA]</scope>
    <source>
        <strain evidence="4 5">DSM 18180</strain>
    </source>
</reference>
<evidence type="ECO:0000256" key="2">
    <source>
        <dbReference type="ARBA" id="ARBA00022803"/>
    </source>
</evidence>
<dbReference type="OrthoDB" id="1524045at2"/>
<dbReference type="Proteomes" id="UP000182544">
    <property type="component" value="Unassembled WGS sequence"/>
</dbReference>
<keyword evidence="1" id="KW-0677">Repeat</keyword>
<dbReference type="SMART" id="SM00028">
    <property type="entry name" value="TPR"/>
    <property type="match status" value="2"/>
</dbReference>
<protein>
    <submittedName>
        <fullName evidence="4">Tetratricopeptide repeat-containing protein</fullName>
    </submittedName>
</protein>
<dbReference type="PANTHER" id="PTHR44858:SF1">
    <property type="entry name" value="UDP-N-ACETYLGLUCOSAMINE--PEPTIDE N-ACETYLGLUCOSAMINYLTRANSFERASE SPINDLY-RELATED"/>
    <property type="match status" value="1"/>
</dbReference>
<dbReference type="InterPro" id="IPR050498">
    <property type="entry name" value="Ycf3"/>
</dbReference>
<proteinExistence type="predicted"/>
<evidence type="ECO:0000313" key="4">
    <source>
        <dbReference type="EMBL" id="SFZ92587.1"/>
    </source>
</evidence>
<sequence>MKRFLIFITTLTLTFSSFSQNYNEVFSDSTYIEKNKINTELIEIYYRGKKLSLKGKSKASLKKFTKCIKIEPNFIPAYFERGKEFKKNKEYDKAIQDFSQIILQDNNLKEAYILRLYTKIAKTTPDFKADTYLTPPTRIYKQTEISSLYKKSICEDLQILKELNYEVKNITDLSKKYCEY</sequence>
<name>A0A1K2ILN9_9FLAO</name>
<organism evidence="4 5">
    <name type="scientific">Flaviramulus basaltis</name>
    <dbReference type="NCBI Taxonomy" id="369401"/>
    <lineage>
        <taxon>Bacteria</taxon>
        <taxon>Pseudomonadati</taxon>
        <taxon>Bacteroidota</taxon>
        <taxon>Flavobacteriia</taxon>
        <taxon>Flavobacteriales</taxon>
        <taxon>Flavobacteriaceae</taxon>
        <taxon>Flaviramulus</taxon>
    </lineage>
</organism>
<feature type="repeat" description="TPR" evidence="3">
    <location>
        <begin position="75"/>
        <end position="108"/>
    </location>
</feature>
<keyword evidence="5" id="KW-1185">Reference proteome</keyword>
<accession>A0A1K2ILN9</accession>
<evidence type="ECO:0000256" key="1">
    <source>
        <dbReference type="ARBA" id="ARBA00022737"/>
    </source>
</evidence>
<dbReference type="InterPro" id="IPR019734">
    <property type="entry name" value="TPR_rpt"/>
</dbReference>
<dbReference type="EMBL" id="FPKV01000002">
    <property type="protein sequence ID" value="SFZ92587.1"/>
    <property type="molecule type" value="Genomic_DNA"/>
</dbReference>
<dbReference type="PROSITE" id="PS50005">
    <property type="entry name" value="TPR"/>
    <property type="match status" value="1"/>
</dbReference>
<evidence type="ECO:0000256" key="3">
    <source>
        <dbReference type="PROSITE-ProRule" id="PRU00339"/>
    </source>
</evidence>
<dbReference type="SUPFAM" id="SSF48452">
    <property type="entry name" value="TPR-like"/>
    <property type="match status" value="1"/>
</dbReference>
<dbReference type="RefSeq" id="WP_072401945.1">
    <property type="nucleotide sequence ID" value="NZ_FPKV01000002.1"/>
</dbReference>